<organism evidence="3 4">
    <name type="scientific">Methanosuratincola subterraneus</name>
    <dbReference type="NCBI Taxonomy" id="2593994"/>
    <lineage>
        <taxon>Archaea</taxon>
        <taxon>Thermoproteota</taxon>
        <taxon>Methanosuratincolia</taxon>
        <taxon>Candidatus Methanomethylicales</taxon>
        <taxon>Candidatus Methanomethylicaceae</taxon>
        <taxon>Candidatus Methanosuratincola (ex Vanwonterghem et al. 2016)</taxon>
    </lineage>
</organism>
<dbReference type="SUPFAM" id="SSF55021">
    <property type="entry name" value="ACT-like"/>
    <property type="match status" value="1"/>
</dbReference>
<evidence type="ECO:0000259" key="1">
    <source>
        <dbReference type="PROSITE" id="PS51671"/>
    </source>
</evidence>
<feature type="domain" description="SpoVT-AbrB" evidence="2">
    <location>
        <begin position="5"/>
        <end position="54"/>
    </location>
</feature>
<dbReference type="InterPro" id="IPR002912">
    <property type="entry name" value="ACT_dom"/>
</dbReference>
<feature type="domain" description="ACT" evidence="1">
    <location>
        <begin position="59"/>
        <end position="135"/>
    </location>
</feature>
<reference evidence="3 4" key="1">
    <citation type="submission" date="2018-12" db="EMBL/GenBank/DDBJ databases">
        <title>The complete genome of the methanogenic archaea of the candidate phylum Verstraetearchaeota, obtained from the metagenome of underground thermal water.</title>
        <authorList>
            <person name="Kadnikov V.V."/>
            <person name="Mardanov A.V."/>
            <person name="Beletsky A.V."/>
            <person name="Karnachuk O.V."/>
            <person name="Ravin N.V."/>
        </authorList>
    </citation>
    <scope>NUCLEOTIDE SEQUENCE [LARGE SCALE GENOMIC DNA]</scope>
    <source>
        <strain evidence="3">Ch88</strain>
    </source>
</reference>
<dbReference type="SMART" id="SM00966">
    <property type="entry name" value="SpoVT_AbrB"/>
    <property type="match status" value="1"/>
</dbReference>
<dbReference type="EMBL" id="RXGA01000001">
    <property type="protein sequence ID" value="RWX74323.1"/>
    <property type="molecule type" value="Genomic_DNA"/>
</dbReference>
<dbReference type="PROSITE" id="PS51740">
    <property type="entry name" value="SPOVT_ABRB"/>
    <property type="match status" value="1"/>
</dbReference>
<dbReference type="GO" id="GO:0003677">
    <property type="term" value="F:DNA binding"/>
    <property type="evidence" value="ECO:0007669"/>
    <property type="project" value="InterPro"/>
</dbReference>
<gene>
    <name evidence="3" type="ORF">Metus_0348</name>
</gene>
<dbReference type="Gene3D" id="2.10.260.10">
    <property type="match status" value="1"/>
</dbReference>
<evidence type="ECO:0000313" key="3">
    <source>
        <dbReference type="EMBL" id="RWX74323.1"/>
    </source>
</evidence>
<dbReference type="Pfam" id="PF01842">
    <property type="entry name" value="ACT"/>
    <property type="match status" value="1"/>
</dbReference>
<dbReference type="AlphaFoldDB" id="A0A444L9R2"/>
<comment type="caution">
    <text evidence="3">The sequence shown here is derived from an EMBL/GenBank/DDBJ whole genome shotgun (WGS) entry which is preliminary data.</text>
</comment>
<sequence>MVHDHEIVRVDSKGRITVPLRVREELGLQSGTYVTVKLEREEKRASISLFAGPDAHLVELHLKIPDRPGALARAAKVLGDANLDLMMSSSRTIKKGDLAEWIVVADASQSGIPIEDVKRKILESRAVIALEVKEFATE</sequence>
<dbReference type="InterPro" id="IPR037914">
    <property type="entry name" value="SpoVT-AbrB_sf"/>
</dbReference>
<dbReference type="InterPro" id="IPR007159">
    <property type="entry name" value="SpoVT-AbrB_dom"/>
</dbReference>
<dbReference type="Pfam" id="PF04014">
    <property type="entry name" value="MazE_antitoxin"/>
    <property type="match status" value="1"/>
</dbReference>
<evidence type="ECO:0008006" key="5">
    <source>
        <dbReference type="Google" id="ProtNLM"/>
    </source>
</evidence>
<dbReference type="SUPFAM" id="SSF89447">
    <property type="entry name" value="AbrB/MazE/MraZ-like"/>
    <property type="match status" value="1"/>
</dbReference>
<accession>A0A444L9R2</accession>
<dbReference type="InterPro" id="IPR045865">
    <property type="entry name" value="ACT-like_dom_sf"/>
</dbReference>
<dbReference type="CDD" id="cd02116">
    <property type="entry name" value="ACT"/>
    <property type="match status" value="1"/>
</dbReference>
<dbReference type="NCBIfam" id="TIGR01439">
    <property type="entry name" value="lp_hng_hel_AbrB"/>
    <property type="match status" value="1"/>
</dbReference>
<name>A0A444L9R2_METS7</name>
<evidence type="ECO:0000259" key="2">
    <source>
        <dbReference type="PROSITE" id="PS51740"/>
    </source>
</evidence>
<dbReference type="Proteomes" id="UP000288215">
    <property type="component" value="Unassembled WGS sequence"/>
</dbReference>
<dbReference type="PROSITE" id="PS51671">
    <property type="entry name" value="ACT"/>
    <property type="match status" value="1"/>
</dbReference>
<proteinExistence type="predicted"/>
<protein>
    <recommendedName>
        <fullName evidence="5">ACT domain-containing protein</fullName>
    </recommendedName>
</protein>
<evidence type="ECO:0000313" key="4">
    <source>
        <dbReference type="Proteomes" id="UP000288215"/>
    </source>
</evidence>